<dbReference type="Pfam" id="PF13473">
    <property type="entry name" value="Cupredoxin_1"/>
    <property type="match status" value="1"/>
</dbReference>
<gene>
    <name evidence="4" type="ORF">UX47_C0010G0014</name>
</gene>
<evidence type="ECO:0000256" key="2">
    <source>
        <dbReference type="ARBA" id="ARBA00023008"/>
    </source>
</evidence>
<dbReference type="EMBL" id="LCMI01000010">
    <property type="protein sequence ID" value="KKU32498.1"/>
    <property type="molecule type" value="Genomic_DNA"/>
</dbReference>
<reference evidence="4 5" key="1">
    <citation type="journal article" date="2015" name="Nature">
        <title>rRNA introns, odd ribosomes, and small enigmatic genomes across a large radiation of phyla.</title>
        <authorList>
            <person name="Brown C.T."/>
            <person name="Hug L.A."/>
            <person name="Thomas B.C."/>
            <person name="Sharon I."/>
            <person name="Castelle C.J."/>
            <person name="Singh A."/>
            <person name="Wilkins M.J."/>
            <person name="Williams K.H."/>
            <person name="Banfield J.F."/>
        </authorList>
    </citation>
    <scope>NUCLEOTIDE SEQUENCE [LARGE SCALE GENOMIC DNA]</scope>
</reference>
<evidence type="ECO:0000313" key="4">
    <source>
        <dbReference type="EMBL" id="KKU32498.1"/>
    </source>
</evidence>
<keyword evidence="1" id="KW-0479">Metal-binding</keyword>
<dbReference type="PANTHER" id="PTHR38439:SF3">
    <property type="entry name" value="COPPER-RESISTANT CUPROPROTEIN COPI"/>
    <property type="match status" value="1"/>
</dbReference>
<comment type="caution">
    <text evidence="4">The sequence shown here is derived from an EMBL/GenBank/DDBJ whole genome shotgun (WGS) entry which is preliminary data.</text>
</comment>
<dbReference type="AlphaFoldDB" id="A0A0G1RRA8"/>
<protein>
    <submittedName>
        <fullName evidence="4">Plastocyanin</fullName>
    </submittedName>
</protein>
<dbReference type="InterPro" id="IPR008972">
    <property type="entry name" value="Cupredoxin"/>
</dbReference>
<organism evidence="4 5">
    <name type="scientific">Candidatus Collierbacteria bacterium GW2011_GWA2_46_26</name>
    <dbReference type="NCBI Taxonomy" id="1618381"/>
    <lineage>
        <taxon>Bacteria</taxon>
        <taxon>Candidatus Collieribacteriota</taxon>
    </lineage>
</organism>
<evidence type="ECO:0000313" key="5">
    <source>
        <dbReference type="Proteomes" id="UP000034794"/>
    </source>
</evidence>
<feature type="domain" description="EfeO-type cupredoxin-like" evidence="3">
    <location>
        <begin position="61"/>
        <end position="143"/>
    </location>
</feature>
<accession>A0A0G1RRA8</accession>
<dbReference type="GO" id="GO:0046872">
    <property type="term" value="F:metal ion binding"/>
    <property type="evidence" value="ECO:0007669"/>
    <property type="project" value="UniProtKB-KW"/>
</dbReference>
<dbReference type="SUPFAM" id="SSF49503">
    <property type="entry name" value="Cupredoxins"/>
    <property type="match status" value="1"/>
</dbReference>
<dbReference type="InterPro" id="IPR028096">
    <property type="entry name" value="EfeO_Cupredoxin"/>
</dbReference>
<sequence>MEETKKSRNPIIIGLLIVAVILVISRLSNSGKAIRPEIESVVSPTPTTEQTPTTMVDVGNGQITIEAGSFYFTPNLIRVKKGEKIKLILKANDLMHDFNIDELGVKVPVTKAGNSSIVEFTADKAGEFEYYCSIGEHRQRGQVGKLIVIE</sequence>
<evidence type="ECO:0000256" key="1">
    <source>
        <dbReference type="ARBA" id="ARBA00022723"/>
    </source>
</evidence>
<proteinExistence type="predicted"/>
<name>A0A0G1RRA8_9BACT</name>
<keyword evidence="2" id="KW-0186">Copper</keyword>
<dbReference type="Gene3D" id="2.60.40.420">
    <property type="entry name" value="Cupredoxins - blue copper proteins"/>
    <property type="match status" value="1"/>
</dbReference>
<dbReference type="PANTHER" id="PTHR38439">
    <property type="entry name" value="AURACYANIN-B"/>
    <property type="match status" value="1"/>
</dbReference>
<dbReference type="Proteomes" id="UP000034794">
    <property type="component" value="Unassembled WGS sequence"/>
</dbReference>
<dbReference type="InterPro" id="IPR050845">
    <property type="entry name" value="Cu-binding_ET"/>
</dbReference>
<evidence type="ECO:0000259" key="3">
    <source>
        <dbReference type="Pfam" id="PF13473"/>
    </source>
</evidence>